<dbReference type="Proteomes" id="UP001162030">
    <property type="component" value="Chromosome"/>
</dbReference>
<evidence type="ECO:0000313" key="1">
    <source>
        <dbReference type="EMBL" id="CAI8841070.1"/>
    </source>
</evidence>
<dbReference type="EMBL" id="OX458333">
    <property type="protein sequence ID" value="CAI8841070.1"/>
    <property type="molecule type" value="Genomic_DNA"/>
</dbReference>
<sequence>MDPAGANGPVASQLRSLPTRETRLTGSANSFAERGVAQPEIRTHNATPIEIRLNRSKKTGHSLTPRCRKAVRKDKEADVSKRLGMISIMASFLFDVLFMACPKTDRCISLGTEGGAAFFSAVRPESFDLAQNRPFDELRTGKMMGFLRERNTSRLAAFSGS</sequence>
<evidence type="ECO:0000313" key="2">
    <source>
        <dbReference type="Proteomes" id="UP001162030"/>
    </source>
</evidence>
<organism evidence="1 2">
    <name type="scientific">Methylocaldum szegediense</name>
    <dbReference type="NCBI Taxonomy" id="73780"/>
    <lineage>
        <taxon>Bacteria</taxon>
        <taxon>Pseudomonadati</taxon>
        <taxon>Pseudomonadota</taxon>
        <taxon>Gammaproteobacteria</taxon>
        <taxon>Methylococcales</taxon>
        <taxon>Methylococcaceae</taxon>
        <taxon>Methylocaldum</taxon>
    </lineage>
</organism>
<keyword evidence="2" id="KW-1185">Reference proteome</keyword>
<gene>
    <name evidence="1" type="ORF">MSZNOR_2328</name>
</gene>
<name>A0ABM9I272_9GAMM</name>
<proteinExistence type="predicted"/>
<reference evidence="1 2" key="1">
    <citation type="submission" date="2023-03" db="EMBL/GenBank/DDBJ databases">
        <authorList>
            <person name="Pearce D."/>
        </authorList>
    </citation>
    <scope>NUCLEOTIDE SEQUENCE [LARGE SCALE GENOMIC DNA]</scope>
    <source>
        <strain evidence="1">Msz</strain>
    </source>
</reference>
<protein>
    <submittedName>
        <fullName evidence="1">Uncharacterized protein</fullName>
    </submittedName>
</protein>
<accession>A0ABM9I272</accession>